<evidence type="ECO:0000313" key="2">
    <source>
        <dbReference type="EMBL" id="OPX45892.1"/>
    </source>
</evidence>
<dbReference type="AlphaFoldDB" id="A0A1V4SPV5"/>
<feature type="transmembrane region" description="Helical" evidence="1">
    <location>
        <begin position="157"/>
        <end position="177"/>
    </location>
</feature>
<dbReference type="Proteomes" id="UP000191554">
    <property type="component" value="Unassembled WGS sequence"/>
</dbReference>
<protein>
    <submittedName>
        <fullName evidence="2">Uncharacterized protein</fullName>
    </submittedName>
</protein>
<keyword evidence="1" id="KW-0472">Membrane</keyword>
<organism evidence="2 3">
    <name type="scientific">Ruminiclostridium hungatei</name>
    <name type="common">Clostridium hungatei</name>
    <dbReference type="NCBI Taxonomy" id="48256"/>
    <lineage>
        <taxon>Bacteria</taxon>
        <taxon>Bacillati</taxon>
        <taxon>Bacillota</taxon>
        <taxon>Clostridia</taxon>
        <taxon>Eubacteriales</taxon>
        <taxon>Oscillospiraceae</taxon>
        <taxon>Ruminiclostridium</taxon>
    </lineage>
</organism>
<feature type="transmembrane region" description="Helical" evidence="1">
    <location>
        <begin position="128"/>
        <end position="145"/>
    </location>
</feature>
<dbReference type="EMBL" id="MZGX01000002">
    <property type="protein sequence ID" value="OPX45892.1"/>
    <property type="molecule type" value="Genomic_DNA"/>
</dbReference>
<keyword evidence="1" id="KW-1133">Transmembrane helix</keyword>
<evidence type="ECO:0000313" key="3">
    <source>
        <dbReference type="Proteomes" id="UP000191554"/>
    </source>
</evidence>
<sequence>MVAAALRHQRFFSFHELNLAIREKLREFSRKPYQKKDGCMEGLSPRLYERITNPFIFYISGIFHIIPNAWQYEYSLLNEYKEIFAALEVSLHMNSTLVYFPGILQIISLRILYLSPKSSSTLPTDMKPFSFKTSHILLFIWLSLFSDNFKMEEKATFILIFFIVFVTQASFVISVIIGRSECEKNLK</sequence>
<dbReference type="STRING" id="48256.CLHUN_03650"/>
<keyword evidence="3" id="KW-1185">Reference proteome</keyword>
<name>A0A1V4SPV5_RUMHU</name>
<feature type="transmembrane region" description="Helical" evidence="1">
    <location>
        <begin position="97"/>
        <end position="116"/>
    </location>
</feature>
<gene>
    <name evidence="2" type="ORF">CLHUN_03650</name>
</gene>
<proteinExistence type="predicted"/>
<feature type="transmembrane region" description="Helical" evidence="1">
    <location>
        <begin position="55"/>
        <end position="72"/>
    </location>
</feature>
<comment type="caution">
    <text evidence="2">The sequence shown here is derived from an EMBL/GenBank/DDBJ whole genome shotgun (WGS) entry which is preliminary data.</text>
</comment>
<keyword evidence="1" id="KW-0812">Transmembrane</keyword>
<accession>A0A1V4SPV5</accession>
<evidence type="ECO:0000256" key="1">
    <source>
        <dbReference type="SAM" id="Phobius"/>
    </source>
</evidence>
<reference evidence="2 3" key="1">
    <citation type="submission" date="2017-03" db="EMBL/GenBank/DDBJ databases">
        <title>Genome sequence of Clostridium hungatei DSM 14427.</title>
        <authorList>
            <person name="Poehlein A."/>
            <person name="Daniel R."/>
        </authorList>
    </citation>
    <scope>NUCLEOTIDE SEQUENCE [LARGE SCALE GENOMIC DNA]</scope>
    <source>
        <strain evidence="2 3">DSM 14427</strain>
    </source>
</reference>